<dbReference type="GO" id="GO:0006491">
    <property type="term" value="P:N-glycan processing"/>
    <property type="evidence" value="ECO:0007669"/>
    <property type="project" value="TreeGrafter"/>
</dbReference>
<dbReference type="PANTHER" id="PTHR11607">
    <property type="entry name" value="ALPHA-MANNOSIDASE"/>
    <property type="match status" value="1"/>
</dbReference>
<keyword evidence="13" id="KW-1015">Disulfide bond</keyword>
<dbReference type="FunFam" id="2.70.98.30:FF:000002">
    <property type="entry name" value="Alpha-mannosidase"/>
    <property type="match status" value="1"/>
</dbReference>
<keyword evidence="22" id="KW-1185">Reference proteome</keyword>
<dbReference type="Gene3D" id="2.60.40.1180">
    <property type="entry name" value="Golgi alpha-mannosidase II"/>
    <property type="match status" value="1"/>
</dbReference>
<comment type="function">
    <text evidence="15">Catalyzes the first committed step in the biosynthesis of complex N-glycans. It controls conversion of high mannose to complex N-glycans; the final hydrolytic step in the N-glycan maturation pathway.</text>
</comment>
<sequence length="1228" mass="137195">MGQMCEIVEGGIQHGRVAFASHHPSATYIFRMRLRVSSMVFGVAVSLATLVLLYQVVSLPPDTHTPGDEKEMVSLESRLRRLENNIQSNQHTISEIKNLVHQLAKTNSKANSMLGPQFGIVAGNKFMRNGINTVGVAEIPSDHKTGQVAGDGSAVVYNLTSATIMQDDCIFAQSTPPATDILMEKVYNQLKFDNPDGGAWKQGWEIQYDVAQWSPEKKLRVFVVPHSHNDPGWIKTFEQYYHDQTRHILDHMVEKLSQDKRRKFIWAEISFFSLWWEQQPESVRNTVRNLVDRGQLEIVMGGWVMNDEANSHYYAILHQLTEGHEWLALNLGVKPNNGWAIDPFGLTPTMAYLLKRMGMENMVVQRVHYAVKKQLAKEHSLEFVWRQIWDPNSSTDIFCHTMPFYSYDIPHTCGPDPKVCCQFDFNRLPGSGITCPWRVPPQRITDSNAKARTQLLLDQYRKKAQLFRTNVLMVPLGDDFRYVRPEEWDNQFTNYQAIFDYLNSHPELHVEAQFGTLADYFRAVQEESGSGGAEGEARGIEGGAPFPTLAGDFFTYADRDDHYWSGYYTSRPFHKSLDRVLEGYLKGAEALYSLMLGIQSAAGIAGGQGGSSEGERLGEALMGKLVDARRSLALFQHHDGITGTAKDHVVVDYANKLIKSVDNCQHVIQQAAHYLLSINQRTYKSDPNAVYYELGEKFTEHNKPASRMVLGLQVGSVIPAVVYNPDAHRRHHLLTIRTSSPYVEISNPKGEALRCQVNPVFMKPGEASPTMFDVTFLVDLPPVSLATYTVKALQPASVNMKLVSYGKVTVRNMAAPTLPEVFTVGEEDGGGSGQPPIILKTPQLQATFSSAGLLQSITTQGHTLPVSLQFVKYGVVNRHETSGAYLFLPDKEAVPVSPGGSGVVVVRGPLLSSIRTQFSHILHTVTLNNSPGVDGMSLDIHNLVDIRAERNFEFAMRLSTNIKSGDIFYTDLNGFQIIKRMRYDKLPLQANYYPMPSQLFIQDPDNRFSILSAQPLGGASLKSGQMEVMLDRRLNQDDHRGVGQGVLDNLLTPNVFRLLLEPRLKAKESVSGEDGLMSYPSLLAHATLHDILYPIYSLLPTAKTGQMQNTWGVTGELPCDVHLVNLRTMVDPPRATLGPASRLTPHPPSLNTALTLHRLGFDCGFKSPGLSCSTNGGKVRLSEVFPQTFHEQVQQMSLSMMYEGVDMTKAYTLSLQPMELYTFKLSRR</sequence>
<dbReference type="InterPro" id="IPR028995">
    <property type="entry name" value="Glyco_hydro_57/38_cen_sf"/>
</dbReference>
<dbReference type="FunFam" id="1.20.1270.50:FF:000001">
    <property type="entry name" value="Alpha-mannosidase"/>
    <property type="match status" value="1"/>
</dbReference>
<comment type="subunit">
    <text evidence="4">Homodimer; disulfide-linked.</text>
</comment>
<keyword evidence="5 19" id="KW-0812">Transmembrane</keyword>
<organism evidence="21 22">
    <name type="scientific">Petrolisthes cinctipes</name>
    <name type="common">Flat porcelain crab</name>
    <dbReference type="NCBI Taxonomy" id="88211"/>
    <lineage>
        <taxon>Eukaryota</taxon>
        <taxon>Metazoa</taxon>
        <taxon>Ecdysozoa</taxon>
        <taxon>Arthropoda</taxon>
        <taxon>Crustacea</taxon>
        <taxon>Multicrustacea</taxon>
        <taxon>Malacostraca</taxon>
        <taxon>Eumalacostraca</taxon>
        <taxon>Eucarida</taxon>
        <taxon>Decapoda</taxon>
        <taxon>Pleocyemata</taxon>
        <taxon>Anomura</taxon>
        <taxon>Galatheoidea</taxon>
        <taxon>Porcellanidae</taxon>
        <taxon>Petrolisthes</taxon>
    </lineage>
</organism>
<keyword evidence="10 19" id="KW-1133">Transmembrane helix</keyword>
<dbReference type="InterPro" id="IPR050843">
    <property type="entry name" value="Glycosyl_Hydrlase_38"/>
</dbReference>
<feature type="coiled-coil region" evidence="18">
    <location>
        <begin position="72"/>
        <end position="99"/>
    </location>
</feature>
<evidence type="ECO:0000256" key="16">
    <source>
        <dbReference type="ARBA" id="ARBA00093232"/>
    </source>
</evidence>
<evidence type="ECO:0000256" key="7">
    <source>
        <dbReference type="ARBA" id="ARBA00022801"/>
    </source>
</evidence>
<dbReference type="GO" id="GO:0006013">
    <property type="term" value="P:mannose metabolic process"/>
    <property type="evidence" value="ECO:0007669"/>
    <property type="project" value="InterPro"/>
</dbReference>
<dbReference type="InterPro" id="IPR027291">
    <property type="entry name" value="Glyco_hydro_38_N_sf"/>
</dbReference>
<keyword evidence="18" id="KW-0175">Coiled coil</keyword>
<evidence type="ECO:0000256" key="5">
    <source>
        <dbReference type="ARBA" id="ARBA00022692"/>
    </source>
</evidence>
<reference evidence="21" key="1">
    <citation type="submission" date="2023-10" db="EMBL/GenBank/DDBJ databases">
        <title>Genome assemblies of two species of porcelain crab, Petrolisthes cinctipes and Petrolisthes manimaculis (Anomura: Porcellanidae).</title>
        <authorList>
            <person name="Angst P."/>
        </authorList>
    </citation>
    <scope>NUCLEOTIDE SEQUENCE</scope>
    <source>
        <strain evidence="21">PB745_01</strain>
        <tissue evidence="21">Gill</tissue>
    </source>
</reference>
<dbReference type="SUPFAM" id="SSF88713">
    <property type="entry name" value="Glycoside hydrolase/deacetylase"/>
    <property type="match status" value="1"/>
</dbReference>
<evidence type="ECO:0000259" key="20">
    <source>
        <dbReference type="SMART" id="SM00872"/>
    </source>
</evidence>
<comment type="caution">
    <text evidence="21">The sequence shown here is derived from an EMBL/GenBank/DDBJ whole genome shotgun (WGS) entry which is preliminary data.</text>
</comment>
<dbReference type="SMART" id="SM00872">
    <property type="entry name" value="Alpha-mann_mid"/>
    <property type="match status" value="1"/>
</dbReference>
<evidence type="ECO:0000256" key="3">
    <source>
        <dbReference type="ARBA" id="ARBA00009792"/>
    </source>
</evidence>
<evidence type="ECO:0000256" key="19">
    <source>
        <dbReference type="SAM" id="Phobius"/>
    </source>
</evidence>
<dbReference type="InterPro" id="IPR037094">
    <property type="entry name" value="Glyco_hydro_38_cen_sf"/>
</dbReference>
<dbReference type="PANTHER" id="PTHR11607:SF3">
    <property type="entry name" value="LYSOSOMAL ALPHA-MANNOSIDASE"/>
    <property type="match status" value="1"/>
</dbReference>
<dbReference type="Proteomes" id="UP001286313">
    <property type="component" value="Unassembled WGS sequence"/>
</dbReference>
<keyword evidence="12 19" id="KW-0472">Membrane</keyword>
<dbReference type="FunFam" id="3.20.110.10:FF:000003">
    <property type="entry name" value="Alpha-mannosidase"/>
    <property type="match status" value="1"/>
</dbReference>
<evidence type="ECO:0000256" key="12">
    <source>
        <dbReference type="ARBA" id="ARBA00023136"/>
    </source>
</evidence>
<dbReference type="SUPFAM" id="SSF74650">
    <property type="entry name" value="Galactose mutarotase-like"/>
    <property type="match status" value="1"/>
</dbReference>
<gene>
    <name evidence="21" type="ORF">Pcinc_010884</name>
</gene>
<evidence type="ECO:0000256" key="4">
    <source>
        <dbReference type="ARBA" id="ARBA00011748"/>
    </source>
</evidence>
<dbReference type="EMBL" id="JAWQEG010000838">
    <property type="protein sequence ID" value="KAK3884865.1"/>
    <property type="molecule type" value="Genomic_DNA"/>
</dbReference>
<dbReference type="Pfam" id="PF01074">
    <property type="entry name" value="Glyco_hydro_38N"/>
    <property type="match status" value="1"/>
</dbReference>
<dbReference type="Gene3D" id="1.20.1270.50">
    <property type="entry name" value="Glycoside hydrolase family 38, central domain"/>
    <property type="match status" value="1"/>
</dbReference>
<dbReference type="Pfam" id="PF07748">
    <property type="entry name" value="Glyco_hydro_38C"/>
    <property type="match status" value="1"/>
</dbReference>
<feature type="transmembrane region" description="Helical" evidence="19">
    <location>
        <begin position="39"/>
        <end position="57"/>
    </location>
</feature>
<dbReference type="GO" id="GO:0000139">
    <property type="term" value="C:Golgi membrane"/>
    <property type="evidence" value="ECO:0007669"/>
    <property type="project" value="UniProtKB-SubCell"/>
</dbReference>
<evidence type="ECO:0000256" key="10">
    <source>
        <dbReference type="ARBA" id="ARBA00022989"/>
    </source>
</evidence>
<keyword evidence="7 17" id="KW-0378">Hydrolase</keyword>
<keyword evidence="8 17" id="KW-0862">Zinc</keyword>
<evidence type="ECO:0000256" key="1">
    <source>
        <dbReference type="ARBA" id="ARBA00004323"/>
    </source>
</evidence>
<comment type="similarity">
    <text evidence="3 17">Belongs to the glycosyl hydrolase 38 family.</text>
</comment>
<keyword evidence="6 17" id="KW-0479">Metal-binding</keyword>
<dbReference type="Gene3D" id="3.20.110.10">
    <property type="entry name" value="Glycoside hydrolase 38, N terminal domain"/>
    <property type="match status" value="1"/>
</dbReference>
<comment type="subcellular location">
    <subcellularLocation>
        <location evidence="1">Golgi apparatus membrane</location>
        <topology evidence="1">Single-pass type II membrane protein</topology>
    </subcellularLocation>
</comment>
<dbReference type="InterPro" id="IPR011013">
    <property type="entry name" value="Gal_mutarotase_sf_dom"/>
</dbReference>
<keyword evidence="14 17" id="KW-0326">Glycosidase</keyword>
<protein>
    <recommendedName>
        <fullName evidence="17">Alpha-mannosidase</fullName>
        <ecNumber evidence="17">3.2.1.-</ecNumber>
    </recommendedName>
</protein>
<dbReference type="InterPro" id="IPR011682">
    <property type="entry name" value="Glyco_hydro_38_C"/>
</dbReference>
<dbReference type="GO" id="GO:0030246">
    <property type="term" value="F:carbohydrate binding"/>
    <property type="evidence" value="ECO:0007669"/>
    <property type="project" value="InterPro"/>
</dbReference>
<dbReference type="EC" id="3.2.1.-" evidence="17"/>
<dbReference type="Gene3D" id="2.70.98.30">
    <property type="entry name" value="Golgi alpha-mannosidase II, domain 4"/>
    <property type="match status" value="1"/>
</dbReference>
<comment type="pathway">
    <text evidence="2">Protein modification; protein glycosylation.</text>
</comment>
<dbReference type="SUPFAM" id="SSF88688">
    <property type="entry name" value="Families 57/38 glycoside transferase middle domain"/>
    <property type="match status" value="1"/>
</dbReference>
<dbReference type="InterPro" id="IPR000602">
    <property type="entry name" value="Glyco_hydro_38_N"/>
</dbReference>
<dbReference type="InterPro" id="IPR015341">
    <property type="entry name" value="Glyco_hydro_38_cen"/>
</dbReference>
<evidence type="ECO:0000256" key="6">
    <source>
        <dbReference type="ARBA" id="ARBA00022723"/>
    </source>
</evidence>
<proteinExistence type="inferred from homology"/>
<dbReference type="GO" id="GO:0004572">
    <property type="term" value="F:mannosyl-oligosaccharide 1,3-1,6-alpha-mannosidase activity"/>
    <property type="evidence" value="ECO:0007669"/>
    <property type="project" value="UniProtKB-EC"/>
</dbReference>
<evidence type="ECO:0000256" key="8">
    <source>
        <dbReference type="ARBA" id="ARBA00022833"/>
    </source>
</evidence>
<comment type="catalytic activity">
    <reaction evidence="16">
        <text>N(4)-{beta-D-GlcNAc-(1-&gt;2)-alpha-D-Man-(1-&gt;3)-[alpha-D-Man-(1-&gt;3)-[alpha-D-Man-(1-&gt;6)]-alpha-D-Man-(1-&gt;6)]-beta-D-Man-(1-&gt;4)-beta-D-GlcNAc-(1-&gt;4)-beta-D-GlcNAc}-L-asparaginyl-[protein] + 2 H2O = 2 alpha-D-mannopyranose + an N(4)-{beta-D-GlcNAc-(1-&gt;2)-alpha-D-Man-(1-&gt;3)-[alpha-D-Man-(1-&gt;6)]-beta-D-Man-(1-&gt;4)-beta-D-GlcNAc-(1-&gt;4)-beta-D-GlcNAc}-L-asparaginyl-[protein]</text>
        <dbReference type="Rhea" id="RHEA:56052"/>
        <dbReference type="Rhea" id="RHEA-COMP:14368"/>
        <dbReference type="Rhea" id="RHEA-COMP:14369"/>
        <dbReference type="ChEBI" id="CHEBI:15377"/>
        <dbReference type="ChEBI" id="CHEBI:28729"/>
        <dbReference type="ChEBI" id="CHEBI:60615"/>
        <dbReference type="ChEBI" id="CHEBI:60625"/>
        <dbReference type="EC" id="3.2.1.114"/>
    </reaction>
</comment>
<keyword evidence="9" id="KW-0735">Signal-anchor</keyword>
<dbReference type="CDD" id="cd10809">
    <property type="entry name" value="GH38N_AMII_GMII_SfManIII_like"/>
    <property type="match status" value="1"/>
</dbReference>
<evidence type="ECO:0000256" key="2">
    <source>
        <dbReference type="ARBA" id="ARBA00004922"/>
    </source>
</evidence>
<evidence type="ECO:0000256" key="15">
    <source>
        <dbReference type="ARBA" id="ARBA00059516"/>
    </source>
</evidence>
<evidence type="ECO:0000256" key="9">
    <source>
        <dbReference type="ARBA" id="ARBA00022968"/>
    </source>
</evidence>
<dbReference type="InterPro" id="IPR013780">
    <property type="entry name" value="Glyco_hydro_b"/>
</dbReference>
<evidence type="ECO:0000313" key="22">
    <source>
        <dbReference type="Proteomes" id="UP001286313"/>
    </source>
</evidence>
<accession>A0AAE1G2F1</accession>
<dbReference type="AlphaFoldDB" id="A0AAE1G2F1"/>
<evidence type="ECO:0000256" key="13">
    <source>
        <dbReference type="ARBA" id="ARBA00023157"/>
    </source>
</evidence>
<evidence type="ECO:0000256" key="17">
    <source>
        <dbReference type="RuleBase" id="RU361199"/>
    </source>
</evidence>
<dbReference type="Pfam" id="PF09261">
    <property type="entry name" value="Alpha-mann_mid"/>
    <property type="match status" value="1"/>
</dbReference>
<keyword evidence="11" id="KW-0333">Golgi apparatus</keyword>
<name>A0AAE1G2F1_PETCI</name>
<evidence type="ECO:0000313" key="21">
    <source>
        <dbReference type="EMBL" id="KAK3884865.1"/>
    </source>
</evidence>
<dbReference type="GO" id="GO:0046872">
    <property type="term" value="F:metal ion binding"/>
    <property type="evidence" value="ECO:0007669"/>
    <property type="project" value="UniProtKB-KW"/>
</dbReference>
<evidence type="ECO:0000256" key="18">
    <source>
        <dbReference type="SAM" id="Coils"/>
    </source>
</evidence>
<evidence type="ECO:0000256" key="14">
    <source>
        <dbReference type="ARBA" id="ARBA00023295"/>
    </source>
</evidence>
<feature type="domain" description="Glycoside hydrolase family 38 central" evidence="20">
    <location>
        <begin position="562"/>
        <end position="657"/>
    </location>
</feature>
<evidence type="ECO:0000256" key="11">
    <source>
        <dbReference type="ARBA" id="ARBA00023034"/>
    </source>
</evidence>
<dbReference type="InterPro" id="IPR011330">
    <property type="entry name" value="Glyco_hydro/deAcase_b/a-brl"/>
</dbReference>
<comment type="cofactor">
    <cofactor evidence="17">
        <name>Zn(2+)</name>
        <dbReference type="ChEBI" id="CHEBI:29105"/>
    </cofactor>
    <text evidence="17">Binds 1 zinc ion per subunit.</text>
</comment>